<dbReference type="GO" id="GO:0051015">
    <property type="term" value="F:actin filament binding"/>
    <property type="evidence" value="ECO:0007669"/>
    <property type="project" value="TreeGrafter"/>
</dbReference>
<dbReference type="EMBL" id="BFAA01012935">
    <property type="protein sequence ID" value="GCB77626.1"/>
    <property type="molecule type" value="Genomic_DNA"/>
</dbReference>
<dbReference type="STRING" id="75743.A0A401PWW9"/>
<organism evidence="3 4">
    <name type="scientific">Scyliorhinus torazame</name>
    <name type="common">Cloudy catshark</name>
    <name type="synonym">Catulus torazame</name>
    <dbReference type="NCBI Taxonomy" id="75743"/>
    <lineage>
        <taxon>Eukaryota</taxon>
        <taxon>Metazoa</taxon>
        <taxon>Chordata</taxon>
        <taxon>Craniata</taxon>
        <taxon>Vertebrata</taxon>
        <taxon>Chondrichthyes</taxon>
        <taxon>Elasmobranchii</taxon>
        <taxon>Galeomorphii</taxon>
        <taxon>Galeoidea</taxon>
        <taxon>Carcharhiniformes</taxon>
        <taxon>Scyliorhinidae</taxon>
        <taxon>Scyliorhinus</taxon>
    </lineage>
</organism>
<feature type="domain" description="Putative adherens-junction anchoring" evidence="2">
    <location>
        <begin position="73"/>
        <end position="148"/>
    </location>
</feature>
<feature type="compositionally biased region" description="Basic and acidic residues" evidence="1">
    <location>
        <begin position="305"/>
        <end position="314"/>
    </location>
</feature>
<keyword evidence="4" id="KW-1185">Reference proteome</keyword>
<dbReference type="GO" id="GO:0015629">
    <property type="term" value="C:actin cytoskeleton"/>
    <property type="evidence" value="ECO:0007669"/>
    <property type="project" value="TreeGrafter"/>
</dbReference>
<dbReference type="PANTHER" id="PTHR24213:SF17">
    <property type="entry name" value="DEMATIN"/>
    <property type="match status" value="1"/>
</dbReference>
<feature type="compositionally biased region" description="Low complexity" evidence="1">
    <location>
        <begin position="164"/>
        <end position="176"/>
    </location>
</feature>
<feature type="domain" description="Putative adherens-junction anchoring" evidence="2">
    <location>
        <begin position="170"/>
        <end position="361"/>
    </location>
</feature>
<protein>
    <recommendedName>
        <fullName evidence="2">Putative adherens-junction anchoring domain-containing protein</fullName>
    </recommendedName>
</protein>
<feature type="compositionally biased region" description="Polar residues" evidence="1">
    <location>
        <begin position="329"/>
        <end position="343"/>
    </location>
</feature>
<feature type="compositionally biased region" description="Basic and acidic residues" evidence="1">
    <location>
        <begin position="260"/>
        <end position="269"/>
    </location>
</feature>
<dbReference type="Proteomes" id="UP000288216">
    <property type="component" value="Unassembled WGS sequence"/>
</dbReference>
<dbReference type="InterPro" id="IPR032402">
    <property type="entry name" value="AbLIM_anchor"/>
</dbReference>
<name>A0A401PWW9_SCYTO</name>
<feature type="compositionally biased region" description="Basic and acidic residues" evidence="1">
    <location>
        <begin position="282"/>
        <end position="293"/>
    </location>
</feature>
<gene>
    <name evidence="3" type="ORF">scyTo_0018496</name>
</gene>
<dbReference type="InterPro" id="IPR051618">
    <property type="entry name" value="Actin-binding_LIM"/>
</dbReference>
<feature type="region of interest" description="Disordered" evidence="1">
    <location>
        <begin position="305"/>
        <end position="363"/>
    </location>
</feature>
<proteinExistence type="predicted"/>
<evidence type="ECO:0000256" key="1">
    <source>
        <dbReference type="SAM" id="MobiDB-lite"/>
    </source>
</evidence>
<feature type="compositionally biased region" description="Acidic residues" evidence="1">
    <location>
        <begin position="270"/>
        <end position="281"/>
    </location>
</feature>
<comment type="caution">
    <text evidence="3">The sequence shown here is derived from an EMBL/GenBank/DDBJ whole genome shotgun (WGS) entry which is preliminary data.</text>
</comment>
<evidence type="ECO:0000259" key="2">
    <source>
        <dbReference type="Pfam" id="PF16182"/>
    </source>
</evidence>
<reference evidence="3 4" key="1">
    <citation type="journal article" date="2018" name="Nat. Ecol. Evol.">
        <title>Shark genomes provide insights into elasmobranch evolution and the origin of vertebrates.</title>
        <authorList>
            <person name="Hara Y"/>
            <person name="Yamaguchi K"/>
            <person name="Onimaru K"/>
            <person name="Kadota M"/>
            <person name="Koyanagi M"/>
            <person name="Keeley SD"/>
            <person name="Tatsumi K"/>
            <person name="Tanaka K"/>
            <person name="Motone F"/>
            <person name="Kageyama Y"/>
            <person name="Nozu R"/>
            <person name="Adachi N"/>
            <person name="Nishimura O"/>
            <person name="Nakagawa R"/>
            <person name="Tanegashima C"/>
            <person name="Kiyatake I"/>
            <person name="Matsumoto R"/>
            <person name="Murakumo K"/>
            <person name="Nishida K"/>
            <person name="Terakita A"/>
            <person name="Kuratani S"/>
            <person name="Sato K"/>
            <person name="Hyodo S Kuraku.S."/>
        </authorList>
    </citation>
    <scope>NUCLEOTIDE SEQUENCE [LARGE SCALE GENOMIC DNA]</scope>
</reference>
<dbReference type="OMA" id="MLEHKIY"/>
<dbReference type="PANTHER" id="PTHR24213">
    <property type="entry name" value="ACTIN-BINDING LIM PROTEIN"/>
    <property type="match status" value="1"/>
</dbReference>
<evidence type="ECO:0000313" key="4">
    <source>
        <dbReference type="Proteomes" id="UP000288216"/>
    </source>
</evidence>
<dbReference type="GO" id="GO:0005886">
    <property type="term" value="C:plasma membrane"/>
    <property type="evidence" value="ECO:0007669"/>
    <property type="project" value="TreeGrafter"/>
</dbReference>
<dbReference type="AlphaFoldDB" id="A0A401PWW9"/>
<dbReference type="GO" id="GO:0030032">
    <property type="term" value="P:lamellipodium assembly"/>
    <property type="evidence" value="ECO:0007669"/>
    <property type="project" value="TreeGrafter"/>
</dbReference>
<dbReference type="OrthoDB" id="1746725at2759"/>
<feature type="region of interest" description="Disordered" evidence="1">
    <location>
        <begin position="260"/>
        <end position="293"/>
    </location>
</feature>
<dbReference type="Pfam" id="PF16182">
    <property type="entry name" value="AbLIM_anchor"/>
    <property type="match status" value="2"/>
</dbReference>
<dbReference type="GO" id="GO:0051017">
    <property type="term" value="P:actin filament bundle assembly"/>
    <property type="evidence" value="ECO:0007669"/>
    <property type="project" value="TreeGrafter"/>
</dbReference>
<sequence>MKRSSQHLPSLAVPSGKRLLACRSHLYKLVERITQPVQDVRGGASLSESIDVHHITGTRAAAIVNMQKSQQSHTSPGSVCPNRPLSTPGSPGSTICAKMDNEVLPYKELAAIPKDKAILEIERPDLMIYEPHYSYFCAERPEPQGSAEYVIYKESREWGDDKSPGSSMGSAGSRRSYLSTGSLPHHFHRPDIGTNMYMKRPIYKQNEPSTVIPQSKYIEDLIIESSKFPAAQPPDPNLPAKIETEYWPCPPSLAVVEKEWRRRNTSKEDDKDDEEDDDETDEMRQLREIQRKELNKIQSGLGKLILKEELEKSKPRGRKSRSLPDRTARSFSPQQATCKSPSLPSHGRNSLYRVSTDLLSCHE</sequence>
<feature type="region of interest" description="Disordered" evidence="1">
    <location>
        <begin position="158"/>
        <end position="192"/>
    </location>
</feature>
<evidence type="ECO:0000313" key="3">
    <source>
        <dbReference type="EMBL" id="GCB77626.1"/>
    </source>
</evidence>
<accession>A0A401PWW9</accession>